<dbReference type="InterPro" id="IPR013589">
    <property type="entry name" value="Bac_transglu_N"/>
</dbReference>
<dbReference type="PANTHER" id="PTHR33490">
    <property type="entry name" value="BLR5614 PROTEIN-RELATED"/>
    <property type="match status" value="1"/>
</dbReference>
<reference evidence="2 3" key="1">
    <citation type="submission" date="2020-04" db="EMBL/GenBank/DDBJ databases">
        <authorList>
            <person name="Yoon J."/>
        </authorList>
    </citation>
    <scope>NUCLEOTIDE SEQUENCE [LARGE SCALE GENOMIC DNA]</scope>
    <source>
        <strain evidence="2 3">KMU-166</strain>
    </source>
</reference>
<dbReference type="Proteomes" id="UP000765845">
    <property type="component" value="Unassembled WGS sequence"/>
</dbReference>
<dbReference type="Pfam" id="PF01841">
    <property type="entry name" value="Transglut_core"/>
    <property type="match status" value="1"/>
</dbReference>
<feature type="domain" description="Transglutaminase-like" evidence="1">
    <location>
        <begin position="176"/>
        <end position="246"/>
    </location>
</feature>
<dbReference type="SUPFAM" id="SSF54001">
    <property type="entry name" value="Cysteine proteinases"/>
    <property type="match status" value="1"/>
</dbReference>
<dbReference type="RefSeq" id="WP_168450305.1">
    <property type="nucleotide sequence ID" value="NZ_JAAWWK010000003.1"/>
</dbReference>
<dbReference type="Gene3D" id="3.10.620.30">
    <property type="match status" value="1"/>
</dbReference>
<name>A0ABX1GEY5_9GAMM</name>
<dbReference type="Pfam" id="PF08379">
    <property type="entry name" value="Bact_transglu_N"/>
    <property type="match status" value="1"/>
</dbReference>
<accession>A0ABX1GEY5</accession>
<organism evidence="2 3">
    <name type="scientific">Spongiibacter thalassae</name>
    <dbReference type="NCBI Taxonomy" id="2721624"/>
    <lineage>
        <taxon>Bacteria</taxon>
        <taxon>Pseudomonadati</taxon>
        <taxon>Pseudomonadota</taxon>
        <taxon>Gammaproteobacteria</taxon>
        <taxon>Cellvibrionales</taxon>
        <taxon>Spongiibacteraceae</taxon>
        <taxon>Spongiibacter</taxon>
    </lineage>
</organism>
<dbReference type="InterPro" id="IPR002931">
    <property type="entry name" value="Transglutaminase-like"/>
</dbReference>
<evidence type="ECO:0000313" key="2">
    <source>
        <dbReference type="EMBL" id="NKI17764.1"/>
    </source>
</evidence>
<evidence type="ECO:0000259" key="1">
    <source>
        <dbReference type="SMART" id="SM00460"/>
    </source>
</evidence>
<comment type="caution">
    <text evidence="2">The sequence shown here is derived from an EMBL/GenBank/DDBJ whole genome shotgun (WGS) entry which is preliminary data.</text>
</comment>
<proteinExistence type="predicted"/>
<gene>
    <name evidence="2" type="ORF">HCU74_10050</name>
</gene>
<dbReference type="SMART" id="SM00460">
    <property type="entry name" value="TGc"/>
    <property type="match status" value="1"/>
</dbReference>
<sequence>MRYRISHTTVYEYSDQVSQGYSVAYLVPRDTPEQKVLRSELKVSPLPATQLKQFDYFGNTVCSFSVEKPHKKLEVRVDSEVEVAPSENRLLGSGMTCADVRQAIAGCATAADIQASEFCFSSPMIGRSNDLADFASALFSDEREFVTAVNELNNRIFEEFQYDPGFTTVATPLDEVLLNKRGVCQDFAHFAIGVLRSLGFAARYVSGYLETLPPPGQQKLKGADASHAWFAVYVPGDDWYDFDPTNGAMPSGQHITTAWGRDYSDVTPLKGVVFGGGADQILSVAVDVERVNEGSAQGQIQTQTQIQNPSQG</sequence>
<dbReference type="InterPro" id="IPR038765">
    <property type="entry name" value="Papain-like_cys_pep_sf"/>
</dbReference>
<dbReference type="EMBL" id="JAAWWK010000003">
    <property type="protein sequence ID" value="NKI17764.1"/>
    <property type="molecule type" value="Genomic_DNA"/>
</dbReference>
<keyword evidence="3" id="KW-1185">Reference proteome</keyword>
<protein>
    <submittedName>
        <fullName evidence="2">Transglutaminase family protein</fullName>
    </submittedName>
</protein>
<evidence type="ECO:0000313" key="3">
    <source>
        <dbReference type="Proteomes" id="UP000765845"/>
    </source>
</evidence>
<dbReference type="PANTHER" id="PTHR33490:SF7">
    <property type="entry name" value="BLR2979 PROTEIN"/>
    <property type="match status" value="1"/>
</dbReference>